<protein>
    <submittedName>
        <fullName evidence="2 7">Uncharacterized protein</fullName>
    </submittedName>
</protein>
<sequence length="91" mass="10574">MDLHAKQLPQRSNEQFGHDYQSLSVRQDSYMHRLEISDDGVYQSSFGYHGRNRPLLQNVATFISKQQKDQPQQQQSHNDSGSHLPDHPQTK</sequence>
<evidence type="ECO:0000313" key="7">
    <source>
        <dbReference type="WBParaSite" id="maker-PairedContig_760-snap-gene-0.7-mRNA-1"/>
    </source>
</evidence>
<reference evidence="3 6" key="5">
    <citation type="submission" date="2018-11" db="EMBL/GenBank/DDBJ databases">
        <authorList>
            <consortium name="Pathogen Informatics"/>
        </authorList>
    </citation>
    <scope>NUCLEOTIDE SEQUENCE [LARGE SCALE GENOMIC DNA]</scope>
</reference>
<dbReference type="OrthoDB" id="5838259at2759"/>
<reference evidence="2" key="2">
    <citation type="submission" date="2012-08" db="EMBL/GenBank/DDBJ databases">
        <title>The Genome Sequence of Wuchereria bancrofti.</title>
        <authorList>
            <consortium name="The Broad Institute Genome Sequencing Platform"/>
            <consortium name="Broad Institute Genome Sequencing Center for Infectious Disease"/>
            <person name="Nutman T.B."/>
            <person name="Fink D.L."/>
            <person name="Russ C."/>
            <person name="Young S."/>
            <person name="Zeng Q."/>
            <person name="Koehrsen M."/>
            <person name="Alvarado L."/>
            <person name="Berlin A."/>
            <person name="Borenstein D."/>
            <person name="Chapman S.B."/>
            <person name="Chen Z."/>
            <person name="Engels R."/>
            <person name="Freedman E."/>
            <person name="Gellesch M."/>
            <person name="Goldberg J."/>
            <person name="Griggs A."/>
            <person name="Gujja S."/>
            <person name="Heilman E.R."/>
            <person name="Heiman D."/>
            <person name="Hepburn T."/>
            <person name="Howarth C."/>
            <person name="Jen D."/>
            <person name="Larson L."/>
            <person name="Lewis B."/>
            <person name="Mehta T."/>
            <person name="Park D."/>
            <person name="Pearson M."/>
            <person name="Richards J."/>
            <person name="Roberts A."/>
            <person name="Saif S."/>
            <person name="Shea T."/>
            <person name="Shenoy N."/>
            <person name="Sisk P."/>
            <person name="Stolte C."/>
            <person name="Sykes S."/>
            <person name="Walk T."/>
            <person name="White J."/>
            <person name="Yandava C."/>
            <person name="Haas B."/>
            <person name="Henn M.R."/>
            <person name="Nusbaum C."/>
            <person name="Birren B."/>
        </authorList>
    </citation>
    <scope>NUCLEOTIDE SEQUENCE</scope>
</reference>
<keyword evidence="6" id="KW-1185">Reference proteome</keyword>
<evidence type="ECO:0000313" key="2">
    <source>
        <dbReference type="EMBL" id="EJW84025.1"/>
    </source>
</evidence>
<evidence type="ECO:0000313" key="6">
    <source>
        <dbReference type="Proteomes" id="UP000270924"/>
    </source>
</evidence>
<reference evidence="8" key="6">
    <citation type="submission" date="2024-02" db="UniProtKB">
        <authorList>
            <consortium name="WormBaseParasite"/>
        </authorList>
    </citation>
    <scope>IDENTIFICATION</scope>
    <source>
        <strain evidence="7 8">pt0022</strain>
    </source>
</reference>
<feature type="region of interest" description="Disordered" evidence="1">
    <location>
        <begin position="63"/>
        <end position="91"/>
    </location>
</feature>
<evidence type="ECO:0000313" key="5">
    <source>
        <dbReference type="Proteomes" id="UP000093561"/>
    </source>
</evidence>
<gene>
    <name evidence="3" type="ORF">WBA_LOCUS2298</name>
    <name evidence="2" type="ORF">WUBG_05065</name>
</gene>
<evidence type="ECO:0000313" key="3">
    <source>
        <dbReference type="EMBL" id="VDM08912.1"/>
    </source>
</evidence>
<reference evidence="5" key="4">
    <citation type="journal article" date="2016" name="Mol. Ecol.">
        <title>Population genomics of the filarial nematode parasite Wuchereria bancrofti from mosquitoes.</title>
        <authorList>
            <person name="Small S.T."/>
            <person name="Reimer L.J."/>
            <person name="Tisch D.J."/>
            <person name="King C.L."/>
            <person name="Christensen B.M."/>
            <person name="Siba P.M."/>
            <person name="Kazura J.W."/>
            <person name="Serre D."/>
            <person name="Zimmerman P.A."/>
        </authorList>
    </citation>
    <scope>NUCLEOTIDE SEQUENCE</scope>
    <source>
        <strain evidence="5">pt0022</strain>
    </source>
</reference>
<feature type="region of interest" description="Disordered" evidence="1">
    <location>
        <begin position="1"/>
        <end position="21"/>
    </location>
</feature>
<dbReference type="WBParaSite" id="maker-PairedContig_760-snap-gene-0.7-mRNA-1">
    <property type="protein sequence ID" value="maker-PairedContig_760-snap-gene-0.7-mRNA-1"/>
    <property type="gene ID" value="maker-PairedContig_760-snap-gene-0.7"/>
</dbReference>
<reference evidence="4" key="1">
    <citation type="submission" date="2012-08" db="EMBL/GenBank/DDBJ databases">
        <title>The Genome Sequence of Wuchereria bancrofti.</title>
        <authorList>
            <person name="Nutman T.B."/>
            <person name="Fink D.L."/>
            <person name="Russ C."/>
            <person name="Young S."/>
            <person name="Zeng Q."/>
            <person name="Koehrsen M."/>
            <person name="Alvarado L."/>
            <person name="Berlin A."/>
            <person name="Chapman S.B."/>
            <person name="Chen Z."/>
            <person name="Freedman E."/>
            <person name="Gellesch M."/>
            <person name="Goldberg J."/>
            <person name="Griggs A."/>
            <person name="Gujja S."/>
            <person name="Heilman E.R."/>
            <person name="Heiman D."/>
            <person name="Hepburn T."/>
            <person name="Howarth C."/>
            <person name="Jen D."/>
            <person name="Larson L."/>
            <person name="Lewis B."/>
            <person name="Mehta T."/>
            <person name="Park D."/>
            <person name="Pearson M."/>
            <person name="Roberts A."/>
            <person name="Saif S."/>
            <person name="Shea T."/>
            <person name="Shenoy N."/>
            <person name="Sisk P."/>
            <person name="Stolte C."/>
            <person name="Sykes S."/>
            <person name="Walk T."/>
            <person name="White J."/>
            <person name="Yandava C."/>
            <person name="Haas B."/>
            <person name="Henn M.R."/>
            <person name="Nusbaum C."/>
            <person name="Birren B."/>
        </authorList>
    </citation>
    <scope>NUCLEOTIDE SEQUENCE [LARGE SCALE GENOMIC DNA]</scope>
    <source>
        <strain evidence="4">NA</strain>
    </source>
</reference>
<dbReference type="AlphaFoldDB" id="J9BAB9"/>
<evidence type="ECO:0000256" key="1">
    <source>
        <dbReference type="SAM" id="MobiDB-lite"/>
    </source>
</evidence>
<name>J9BAB9_WUCBA</name>
<evidence type="ECO:0000313" key="4">
    <source>
        <dbReference type="Proteomes" id="UP000004810"/>
    </source>
</evidence>
<dbReference type="Proteomes" id="UP000270924">
    <property type="component" value="Unassembled WGS sequence"/>
</dbReference>
<dbReference type="OMA" id="SYMHRLE"/>
<dbReference type="WBParaSite" id="mrna-Wban_04126">
    <property type="protein sequence ID" value="mrna-Wban_04126"/>
    <property type="gene ID" value="Wban_04126"/>
</dbReference>
<dbReference type="Proteomes" id="UP000093561">
    <property type="component" value="Unassembled WGS sequence"/>
</dbReference>
<proteinExistence type="predicted"/>
<feature type="compositionally biased region" description="Polar residues" evidence="1">
    <location>
        <begin position="9"/>
        <end position="21"/>
    </location>
</feature>
<dbReference type="EMBL" id="UYWW01000607">
    <property type="protein sequence ID" value="VDM08912.1"/>
    <property type="molecule type" value="Genomic_DNA"/>
</dbReference>
<evidence type="ECO:0000313" key="8">
    <source>
        <dbReference type="WBParaSite" id="mrna-Wban_04126"/>
    </source>
</evidence>
<accession>J9BAB9</accession>
<organism evidence="2 4">
    <name type="scientific">Wuchereria bancrofti</name>
    <dbReference type="NCBI Taxonomy" id="6293"/>
    <lineage>
        <taxon>Eukaryota</taxon>
        <taxon>Metazoa</taxon>
        <taxon>Ecdysozoa</taxon>
        <taxon>Nematoda</taxon>
        <taxon>Chromadorea</taxon>
        <taxon>Rhabditida</taxon>
        <taxon>Spirurina</taxon>
        <taxon>Spiruromorpha</taxon>
        <taxon>Filarioidea</taxon>
        <taxon>Onchocercidae</taxon>
        <taxon>Wuchereria</taxon>
    </lineage>
</organism>
<reference evidence="5" key="3">
    <citation type="submission" date="2015-03" db="EMBL/GenBank/DDBJ databases">
        <title>Wuchereria bancrofti Genome Sequencing Papua New Guinea Strain.</title>
        <authorList>
            <person name="Small S.T."/>
            <person name="Serre D."/>
            <person name="Zimmerman P.A."/>
        </authorList>
    </citation>
    <scope>NUCLEOTIDE SEQUENCE [LARGE SCALE GENOMIC DNA]</scope>
    <source>
        <strain evidence="5">pt0022</strain>
    </source>
</reference>
<dbReference type="Proteomes" id="UP000004810">
    <property type="component" value="Unassembled WGS sequence"/>
</dbReference>
<dbReference type="EMBL" id="ADBV01001865">
    <property type="protein sequence ID" value="EJW84025.1"/>
    <property type="molecule type" value="Genomic_DNA"/>
</dbReference>